<name>A0A251PMR3_PRUPE</name>
<keyword evidence="2" id="KW-1185">Reference proteome</keyword>
<accession>A0A251PMR3</accession>
<proteinExistence type="predicted"/>
<dbReference type="AlphaFoldDB" id="A0A251PMR3"/>
<evidence type="ECO:0000313" key="1">
    <source>
        <dbReference type="EMBL" id="ONI12858.1"/>
    </source>
</evidence>
<evidence type="ECO:0000313" key="2">
    <source>
        <dbReference type="Proteomes" id="UP000006882"/>
    </source>
</evidence>
<protein>
    <submittedName>
        <fullName evidence="1">Uncharacterized protein</fullName>
    </submittedName>
</protein>
<gene>
    <name evidence="1" type="ORF">PRUPE_4G187600</name>
</gene>
<dbReference type="EMBL" id="CM007654">
    <property type="protein sequence ID" value="ONI12858.1"/>
    <property type="molecule type" value="Genomic_DNA"/>
</dbReference>
<organism evidence="1 2">
    <name type="scientific">Prunus persica</name>
    <name type="common">Peach</name>
    <name type="synonym">Amygdalus persica</name>
    <dbReference type="NCBI Taxonomy" id="3760"/>
    <lineage>
        <taxon>Eukaryota</taxon>
        <taxon>Viridiplantae</taxon>
        <taxon>Streptophyta</taxon>
        <taxon>Embryophyta</taxon>
        <taxon>Tracheophyta</taxon>
        <taxon>Spermatophyta</taxon>
        <taxon>Magnoliopsida</taxon>
        <taxon>eudicotyledons</taxon>
        <taxon>Gunneridae</taxon>
        <taxon>Pentapetalae</taxon>
        <taxon>rosids</taxon>
        <taxon>fabids</taxon>
        <taxon>Rosales</taxon>
        <taxon>Rosaceae</taxon>
        <taxon>Amygdaloideae</taxon>
        <taxon>Amygdaleae</taxon>
        <taxon>Prunus</taxon>
    </lineage>
</organism>
<dbReference type="Gramene" id="ONI12858">
    <property type="protein sequence ID" value="ONI12858"/>
    <property type="gene ID" value="PRUPE_4G187600"/>
</dbReference>
<sequence>MRICLSMGTAIKVVQQMHIWLSVVRVMPVMGQIWRVFRNNFSVILFPKAVKKASIPTPNGNIKSVLNFCICLKSCISHLFSDKLYSYGYNVRNA</sequence>
<reference evidence="1 2" key="1">
    <citation type="journal article" date="2013" name="Nat. Genet.">
        <title>The high-quality draft genome of peach (Prunus persica) identifies unique patterns of genetic diversity, domestication and genome evolution.</title>
        <authorList>
            <consortium name="International Peach Genome Initiative"/>
            <person name="Verde I."/>
            <person name="Abbott A.G."/>
            <person name="Scalabrin S."/>
            <person name="Jung S."/>
            <person name="Shu S."/>
            <person name="Marroni F."/>
            <person name="Zhebentyayeva T."/>
            <person name="Dettori M.T."/>
            <person name="Grimwood J."/>
            <person name="Cattonaro F."/>
            <person name="Zuccolo A."/>
            <person name="Rossini L."/>
            <person name="Jenkins J."/>
            <person name="Vendramin E."/>
            <person name="Meisel L.A."/>
            <person name="Decroocq V."/>
            <person name="Sosinski B."/>
            <person name="Prochnik S."/>
            <person name="Mitros T."/>
            <person name="Policriti A."/>
            <person name="Cipriani G."/>
            <person name="Dondini L."/>
            <person name="Ficklin S."/>
            <person name="Goodstein D.M."/>
            <person name="Xuan P."/>
            <person name="Del Fabbro C."/>
            <person name="Aramini V."/>
            <person name="Copetti D."/>
            <person name="Gonzalez S."/>
            <person name="Horner D.S."/>
            <person name="Falchi R."/>
            <person name="Lucas S."/>
            <person name="Mica E."/>
            <person name="Maldonado J."/>
            <person name="Lazzari B."/>
            <person name="Bielenberg D."/>
            <person name="Pirona R."/>
            <person name="Miculan M."/>
            <person name="Barakat A."/>
            <person name="Testolin R."/>
            <person name="Stella A."/>
            <person name="Tartarini S."/>
            <person name="Tonutti P."/>
            <person name="Arus P."/>
            <person name="Orellana A."/>
            <person name="Wells C."/>
            <person name="Main D."/>
            <person name="Vizzotto G."/>
            <person name="Silva H."/>
            <person name="Salamini F."/>
            <person name="Schmutz J."/>
            <person name="Morgante M."/>
            <person name="Rokhsar D.S."/>
        </authorList>
    </citation>
    <scope>NUCLEOTIDE SEQUENCE [LARGE SCALE GENOMIC DNA]</scope>
    <source>
        <strain evidence="2">cv. Nemared</strain>
    </source>
</reference>
<dbReference type="Proteomes" id="UP000006882">
    <property type="component" value="Chromosome G4"/>
</dbReference>